<dbReference type="RefSeq" id="WP_174194612.1">
    <property type="nucleotide sequence ID" value="NZ_JABULH010000005.1"/>
</dbReference>
<dbReference type="EMBL" id="JABULH010000005">
    <property type="protein sequence ID" value="NTS65992.1"/>
    <property type="molecule type" value="Genomic_DNA"/>
</dbReference>
<evidence type="ECO:0000313" key="3">
    <source>
        <dbReference type="Proteomes" id="UP000621447"/>
    </source>
</evidence>
<dbReference type="CDD" id="cd06259">
    <property type="entry name" value="YdcF-like"/>
    <property type="match status" value="1"/>
</dbReference>
<dbReference type="InterPro" id="IPR003848">
    <property type="entry name" value="DUF218"/>
</dbReference>
<organism evidence="2 3">
    <name type="scientific">Sphingomonas hominis</name>
    <dbReference type="NCBI Taxonomy" id="2741495"/>
    <lineage>
        <taxon>Bacteria</taxon>
        <taxon>Pseudomonadati</taxon>
        <taxon>Pseudomonadota</taxon>
        <taxon>Alphaproteobacteria</taxon>
        <taxon>Sphingomonadales</taxon>
        <taxon>Sphingomonadaceae</taxon>
        <taxon>Sphingomonas</taxon>
    </lineage>
</organism>
<evidence type="ECO:0000313" key="2">
    <source>
        <dbReference type="EMBL" id="NTS65992.1"/>
    </source>
</evidence>
<feature type="domain" description="DUF218" evidence="1">
    <location>
        <begin position="34"/>
        <end position="150"/>
    </location>
</feature>
<keyword evidence="3" id="KW-1185">Reference proteome</keyword>
<sequence>MIGRLAGLALIAWALGFALFAVALPEPVDDVRTDAIVVPTGAAGRIDRGLAMLAAGRARRMLVTGTAPGVRKRDLVRTYGHGATFACCVDLGEQAVDTRSNAAETAGWVAEHRYRSVRLVTSNWHARRAAMELAQTLGPDIRIVTDGVPTHPSLAQLLNEYHKLLLRRAVLWWERWRG</sequence>
<gene>
    <name evidence="2" type="ORF">HRV97_12565</name>
</gene>
<dbReference type="Pfam" id="PF02698">
    <property type="entry name" value="DUF218"/>
    <property type="match status" value="1"/>
</dbReference>
<protein>
    <submittedName>
        <fullName evidence="2">YdcF family protein</fullName>
    </submittedName>
</protein>
<comment type="caution">
    <text evidence="2">The sequence shown here is derived from an EMBL/GenBank/DDBJ whole genome shotgun (WGS) entry which is preliminary data.</text>
</comment>
<proteinExistence type="predicted"/>
<reference evidence="2 3" key="1">
    <citation type="submission" date="2020-06" db="EMBL/GenBank/DDBJ databases">
        <title>Sphingomonas hominis sp. nov., a member of the Sphingomonas, isolated from the hair of a 22-year-old girl.</title>
        <authorList>
            <person name="Zhang D.-F."/>
            <person name="Cui X.-W."/>
        </authorList>
    </citation>
    <scope>NUCLEOTIDE SEQUENCE [LARGE SCALE GENOMIC DNA]</scope>
    <source>
        <strain evidence="2 3">HHU CXW</strain>
    </source>
</reference>
<name>A0ABX2JHX0_9SPHN</name>
<evidence type="ECO:0000259" key="1">
    <source>
        <dbReference type="Pfam" id="PF02698"/>
    </source>
</evidence>
<dbReference type="Proteomes" id="UP000621447">
    <property type="component" value="Unassembled WGS sequence"/>
</dbReference>
<accession>A0ABX2JHX0</accession>